<dbReference type="AlphaFoldDB" id="A0A2S7U303"/>
<accession>A0A2S7U303</accession>
<reference evidence="3 4" key="1">
    <citation type="submission" date="2016-12" db="EMBL/GenBank/DDBJ databases">
        <title>Study of bacterial adaptation to deep sea.</title>
        <authorList>
            <person name="Song J."/>
            <person name="Yoshizawa S."/>
            <person name="Kogure K."/>
        </authorList>
    </citation>
    <scope>NUCLEOTIDE SEQUENCE [LARGE SCALE GENOMIC DNA]</scope>
    <source>
        <strain evidence="3 4">SAORIC-165</strain>
    </source>
</reference>
<protein>
    <recommendedName>
        <fullName evidence="2">DUF2007 domain-containing protein</fullName>
    </recommendedName>
</protein>
<keyword evidence="1" id="KW-0472">Membrane</keyword>
<keyword evidence="1" id="KW-1133">Transmembrane helix</keyword>
<feature type="transmembrane region" description="Helical" evidence="1">
    <location>
        <begin position="92"/>
        <end position="116"/>
    </location>
</feature>
<organism evidence="3 4">
    <name type="scientific">Rubritalea profundi</name>
    <dbReference type="NCBI Taxonomy" id="1658618"/>
    <lineage>
        <taxon>Bacteria</taxon>
        <taxon>Pseudomonadati</taxon>
        <taxon>Verrucomicrobiota</taxon>
        <taxon>Verrucomicrobiia</taxon>
        <taxon>Verrucomicrobiales</taxon>
        <taxon>Rubritaleaceae</taxon>
        <taxon>Rubritalea</taxon>
    </lineage>
</organism>
<evidence type="ECO:0000259" key="2">
    <source>
        <dbReference type="Pfam" id="PF09413"/>
    </source>
</evidence>
<sequence>MRKVYEDQDMTMVGYYQSLLEEEGVKTMVKNEYAALATGEIPFTQVYPELWVSDDADYERSVELIRSLRDGNVVEEEVRRPISYKRSAGMQLVLWLGTLLIILMLLYAASSIIQALL</sequence>
<proteinExistence type="predicted"/>
<evidence type="ECO:0000313" key="3">
    <source>
        <dbReference type="EMBL" id="PQJ28927.1"/>
    </source>
</evidence>
<dbReference type="Pfam" id="PF09413">
    <property type="entry name" value="DUF2007"/>
    <property type="match status" value="1"/>
</dbReference>
<evidence type="ECO:0000256" key="1">
    <source>
        <dbReference type="SAM" id="Phobius"/>
    </source>
</evidence>
<dbReference type="OrthoDB" id="9814654at2"/>
<dbReference type="Proteomes" id="UP000239907">
    <property type="component" value="Unassembled WGS sequence"/>
</dbReference>
<name>A0A2S7U303_9BACT</name>
<keyword evidence="4" id="KW-1185">Reference proteome</keyword>
<dbReference type="RefSeq" id="WP_105043418.1">
    <property type="nucleotide sequence ID" value="NZ_MQWA01000001.1"/>
</dbReference>
<dbReference type="InterPro" id="IPR018551">
    <property type="entry name" value="DUF2007"/>
</dbReference>
<gene>
    <name evidence="3" type="ORF">BSZ32_10795</name>
</gene>
<comment type="caution">
    <text evidence="3">The sequence shown here is derived from an EMBL/GenBank/DDBJ whole genome shotgun (WGS) entry which is preliminary data.</text>
</comment>
<keyword evidence="1" id="KW-0812">Transmembrane</keyword>
<dbReference type="EMBL" id="MQWA01000001">
    <property type="protein sequence ID" value="PQJ28927.1"/>
    <property type="molecule type" value="Genomic_DNA"/>
</dbReference>
<evidence type="ECO:0000313" key="4">
    <source>
        <dbReference type="Proteomes" id="UP000239907"/>
    </source>
</evidence>
<feature type="domain" description="DUF2007" evidence="2">
    <location>
        <begin position="1"/>
        <end position="68"/>
    </location>
</feature>
<dbReference type="Gene3D" id="3.30.70.790">
    <property type="entry name" value="UreE, C-terminal domain"/>
    <property type="match status" value="1"/>
</dbReference>